<dbReference type="Proteomes" id="UP001347796">
    <property type="component" value="Unassembled WGS sequence"/>
</dbReference>
<comment type="caution">
    <text evidence="1">The sequence shown here is derived from an EMBL/GenBank/DDBJ whole genome shotgun (WGS) entry which is preliminary data.</text>
</comment>
<gene>
    <name evidence="1" type="ORF">SNE40_009538</name>
</gene>
<dbReference type="EMBL" id="JAZGQO010000007">
    <property type="protein sequence ID" value="KAK6181747.1"/>
    <property type="molecule type" value="Genomic_DNA"/>
</dbReference>
<evidence type="ECO:0000313" key="1">
    <source>
        <dbReference type="EMBL" id="KAK6181747.1"/>
    </source>
</evidence>
<reference evidence="1 2" key="1">
    <citation type="submission" date="2024-01" db="EMBL/GenBank/DDBJ databases">
        <title>The genome of the rayed Mediterranean limpet Patella caerulea (Linnaeus, 1758).</title>
        <authorList>
            <person name="Anh-Thu Weber A."/>
            <person name="Halstead-Nussloch G."/>
        </authorList>
    </citation>
    <scope>NUCLEOTIDE SEQUENCE [LARGE SCALE GENOMIC DNA]</scope>
    <source>
        <strain evidence="1">AATW-2023a</strain>
        <tissue evidence="1">Whole specimen</tissue>
    </source>
</reference>
<sequence>MAKKTDEIKNVFQASMIRLQDLFEDFDALLTRDFLPADLTQVYENIQEENLVFNGLHNKYAQSLLCRTETETSKTELQEIRSMREKFRISITMTSERYNQALKGKEHDREPPSEDRQSFETKIKEIEKTAGATAAAAAAEVVKALTPKYEGRCELERLPCPSWDGKRTTYATFKKHFSESMVQNHQDASKQLIRLRTAIKDPGAKWKRKVETCSDITRAWTLLDREFQNNQKLIAEIYNNLDKFRLKPTVLNLYRNSHQLFEN</sequence>
<protein>
    <submittedName>
        <fullName evidence="1">Uncharacterized protein</fullName>
    </submittedName>
</protein>
<accession>A0AAN8JRG9</accession>
<name>A0AAN8JRG9_PATCE</name>
<keyword evidence="2" id="KW-1185">Reference proteome</keyword>
<proteinExistence type="predicted"/>
<dbReference type="AlphaFoldDB" id="A0AAN8JRG9"/>
<organism evidence="1 2">
    <name type="scientific">Patella caerulea</name>
    <name type="common">Rayed Mediterranean limpet</name>
    <dbReference type="NCBI Taxonomy" id="87958"/>
    <lineage>
        <taxon>Eukaryota</taxon>
        <taxon>Metazoa</taxon>
        <taxon>Spiralia</taxon>
        <taxon>Lophotrochozoa</taxon>
        <taxon>Mollusca</taxon>
        <taxon>Gastropoda</taxon>
        <taxon>Patellogastropoda</taxon>
        <taxon>Patelloidea</taxon>
        <taxon>Patellidae</taxon>
        <taxon>Patella</taxon>
    </lineage>
</organism>
<evidence type="ECO:0000313" key="2">
    <source>
        <dbReference type="Proteomes" id="UP001347796"/>
    </source>
</evidence>